<dbReference type="STRING" id="623744.A0A553N363"/>
<feature type="region of interest" description="Disordered" evidence="1">
    <location>
        <begin position="694"/>
        <end position="728"/>
    </location>
</feature>
<sequence length="1101" mass="121454">MGRSFRKPLVNKVIVGTLHLAALSVQTLFHLLHVVASLTGSLKQLGHTVGGGHVSFGKPGHITLHHPHSTFKLSLLLLHPPLVLLHGLTPAGCTQTILMVLMIRYKASRVEAIVSLHPHLHPVQQGAASLGMESQFLPYTFISDDNESVCANEHMGKVKCIRASSPSWDCPHDSAINASNCTDISEDGDACKQPGSPDSACRIFSASPGCLLLRLKCNSLQMPLRERRGAGISFEKFKSPTDLSSASCSFHDDFLICCSCSPAIEASQEPELKALHYRLSALISGRGKAILKVIKSTKQAEKLNSANPMSEVLLQGPVRRDGSWVTASDRLIQMLLSQVGIRGRIKLAERQQFKRQSVEKTSEQVSGAKRVEFTLKDTVINRNRSLTVAQGGWERAKLLDRKSGKKCQHCNPYPLSHYPAPLVRASALMQGRCHRDPHLSYPDTARRRAEAARFQTLSTLPGRLNGKNGTFSDGRQAPHESVISGHPGSARSERVQMRNERGLAAMAGEDGIGKWDVRDVPKATGIQERQERVDGPARTHRRPLQKSAIACAVLEQPVLRHANARVKGHAEKVLRGIERLFSERYDGSCNRSDSRCVVLLEEDGEQGNEEGCLGTSEKVTSLEEVCECSTDASRVSPPDEKFTFPMNLYVIKKQENQTTLEPGRDVPHSFHREKTKKIVLWKVAIDISGATGTDITESGSTGKGMAGTAPLGPAYTESPKSGIRGSTGADNWSILENQQLKDPGTGLVASVCTIREMVRIRVDFTNTPMLSVNLIHTVLYEDIVKHSRNICHQASLSLAVTELQLFSAVTLSTQTPLSLLLVAKRSSEEFSPEETSGNIEIQTVLRCMLIKQRRIMQYEVGGGMHLICHDCNLPYNEEEEAALYVDGLSTIREYPMFQDKEFHKNPLPYSNARGHINEYAWSRLSRKPVVWDEMLCWRAAHPSNLSAVAGSLPGNSNSHAGLKLPTVVRAALIPATKWPPGEPLRHKHQLQKEQGMLGMGQERCPTDRCPDTRGDKSTTHISKTYQQDNIVAVQNVPVIIKRLANKVMSSIRVECVIKERNAIGESPVWEERDSSLLYVDITGRKICRWSSLTKTTETIST</sequence>
<evidence type="ECO:0000313" key="2">
    <source>
        <dbReference type="EMBL" id="TRY59881.1"/>
    </source>
</evidence>
<dbReference type="AlphaFoldDB" id="A0A553N363"/>
<dbReference type="InterPro" id="IPR011042">
    <property type="entry name" value="6-blade_b-propeller_TolB-like"/>
</dbReference>
<feature type="region of interest" description="Disordered" evidence="1">
    <location>
        <begin position="460"/>
        <end position="493"/>
    </location>
</feature>
<evidence type="ECO:0000256" key="1">
    <source>
        <dbReference type="SAM" id="MobiDB-lite"/>
    </source>
</evidence>
<comment type="caution">
    <text evidence="2">The sequence shown here is derived from an EMBL/GenBank/DDBJ whole genome shotgun (WGS) entry which is preliminary data.</text>
</comment>
<organism evidence="2 3">
    <name type="scientific">Danionella cerebrum</name>
    <dbReference type="NCBI Taxonomy" id="2873325"/>
    <lineage>
        <taxon>Eukaryota</taxon>
        <taxon>Metazoa</taxon>
        <taxon>Chordata</taxon>
        <taxon>Craniata</taxon>
        <taxon>Vertebrata</taxon>
        <taxon>Euteleostomi</taxon>
        <taxon>Actinopterygii</taxon>
        <taxon>Neopterygii</taxon>
        <taxon>Teleostei</taxon>
        <taxon>Ostariophysi</taxon>
        <taxon>Cypriniformes</taxon>
        <taxon>Danionidae</taxon>
        <taxon>Danioninae</taxon>
        <taxon>Danionella</taxon>
    </lineage>
</organism>
<protein>
    <submittedName>
        <fullName evidence="2">Uncharacterized protein</fullName>
    </submittedName>
</protein>
<evidence type="ECO:0000313" key="3">
    <source>
        <dbReference type="Proteomes" id="UP000316079"/>
    </source>
</evidence>
<name>A0A553N363_9TELE</name>
<keyword evidence="3" id="KW-1185">Reference proteome</keyword>
<dbReference type="Gene3D" id="2.120.10.30">
    <property type="entry name" value="TolB, C-terminal domain"/>
    <property type="match status" value="1"/>
</dbReference>
<feature type="non-terminal residue" evidence="2">
    <location>
        <position position="1101"/>
    </location>
</feature>
<proteinExistence type="predicted"/>
<dbReference type="EMBL" id="SRMA01027099">
    <property type="protein sequence ID" value="TRY59881.1"/>
    <property type="molecule type" value="Genomic_DNA"/>
</dbReference>
<accession>A0A553N363</accession>
<reference evidence="2 3" key="1">
    <citation type="journal article" date="2019" name="Sci. Data">
        <title>Hybrid genome assembly and annotation of Danionella translucida.</title>
        <authorList>
            <person name="Kadobianskyi M."/>
            <person name="Schulze L."/>
            <person name="Schuelke M."/>
            <person name="Judkewitz B."/>
        </authorList>
    </citation>
    <scope>NUCLEOTIDE SEQUENCE [LARGE SCALE GENOMIC DNA]</scope>
    <source>
        <strain evidence="2 3">Bolton</strain>
    </source>
</reference>
<dbReference type="Proteomes" id="UP000316079">
    <property type="component" value="Unassembled WGS sequence"/>
</dbReference>
<gene>
    <name evidence="2" type="ORF">DNTS_007072</name>
</gene>